<accession>A0A0L7QLC7</accession>
<name>A0A0L7QLC7_9HYME</name>
<evidence type="ECO:0000256" key="1">
    <source>
        <dbReference type="SAM" id="MobiDB-lite"/>
    </source>
</evidence>
<proteinExistence type="predicted"/>
<dbReference type="AlphaFoldDB" id="A0A0L7QLC7"/>
<reference evidence="2 3" key="1">
    <citation type="submission" date="2015-07" db="EMBL/GenBank/DDBJ databases">
        <title>The genome of Habropoda laboriosa.</title>
        <authorList>
            <person name="Pan H."/>
            <person name="Kapheim K."/>
        </authorList>
    </citation>
    <scope>NUCLEOTIDE SEQUENCE [LARGE SCALE GENOMIC DNA]</scope>
    <source>
        <strain evidence="2">0110345459</strain>
    </source>
</reference>
<feature type="region of interest" description="Disordered" evidence="1">
    <location>
        <begin position="34"/>
        <end position="81"/>
    </location>
</feature>
<dbReference type="EMBL" id="KQ414921">
    <property type="protein sequence ID" value="KOC59437.1"/>
    <property type="molecule type" value="Genomic_DNA"/>
</dbReference>
<organism evidence="2 3">
    <name type="scientific">Habropoda laboriosa</name>
    <dbReference type="NCBI Taxonomy" id="597456"/>
    <lineage>
        <taxon>Eukaryota</taxon>
        <taxon>Metazoa</taxon>
        <taxon>Ecdysozoa</taxon>
        <taxon>Arthropoda</taxon>
        <taxon>Hexapoda</taxon>
        <taxon>Insecta</taxon>
        <taxon>Pterygota</taxon>
        <taxon>Neoptera</taxon>
        <taxon>Endopterygota</taxon>
        <taxon>Hymenoptera</taxon>
        <taxon>Apocrita</taxon>
        <taxon>Aculeata</taxon>
        <taxon>Apoidea</taxon>
        <taxon>Anthophila</taxon>
        <taxon>Apidae</taxon>
        <taxon>Habropoda</taxon>
    </lineage>
</organism>
<evidence type="ECO:0000313" key="3">
    <source>
        <dbReference type="Proteomes" id="UP000053825"/>
    </source>
</evidence>
<feature type="compositionally biased region" description="Polar residues" evidence="1">
    <location>
        <begin position="52"/>
        <end position="72"/>
    </location>
</feature>
<gene>
    <name evidence="2" type="ORF">WH47_11891</name>
</gene>
<sequence length="236" mass="26501">MVHNRGSSTDRRQWSAGVACNVVLCHRKLETGGPEAVERARDAKEQNDQRGLENSQIDISDVNNSRTGLEETSPQKERSRAECSRGNEELCAIRCALHLYDSTAIEKPFRRDATCTCACANARTRPSHSTCVFNRGIVALPVARNTISKIDQELLNGLTRSLELWDFGTLGLWDFGSLELWVFGTLELWDFGSLGLWVFGTLGLWDFGTLDLWVFGTLGLWIFRTLKLWGFGTLEL</sequence>
<protein>
    <submittedName>
        <fullName evidence="2">Uncharacterized protein</fullName>
    </submittedName>
</protein>
<evidence type="ECO:0000313" key="2">
    <source>
        <dbReference type="EMBL" id="KOC59437.1"/>
    </source>
</evidence>
<keyword evidence="3" id="KW-1185">Reference proteome</keyword>
<dbReference type="Proteomes" id="UP000053825">
    <property type="component" value="Unassembled WGS sequence"/>
</dbReference>
<feature type="compositionally biased region" description="Basic and acidic residues" evidence="1">
    <location>
        <begin position="36"/>
        <end position="51"/>
    </location>
</feature>